<dbReference type="AlphaFoldDB" id="A0A318EQB2"/>
<sequence length="440" mass="48436">MTKDDLILVSVDDHVVEPPTMFDRHIPAAYKDKAPKVVTEGGADIWVYEGIRVPNIGLNAVVGRVPEEYGMEPLSFAHVRKGCYDVKARIDDMNANGQLGALCFPTFTQFGGTLFLGAKDKTAAKAVVSAYNDWHIDEWCGAAPGRFIPLATLPLWDVDACVAEAQRVAKKGCHTLTFPDNPSTKGLPSIHTGYWDPLWKTMVDNGQVISAHIGSGYQPPHASSESPIDAWILTMPLAIANAAGDWLFSSVFRKFPDLKLALSEGGIGWIPYFLERADFTFKHHNAWTNSHKNMGGLLPSEIFKRNIITCFIDDSFGLKNLDALNEDLVTWECDYPHSDSVWPNCPERVWDQVKRLPVESINKITHLNAMREFSYDPFSVLGRENCTVGALRALAQHVDTKPQAGLGGFNPAGDYRTGEPVTSGQVTRMFAAQLSPSSSA</sequence>
<dbReference type="GO" id="GO:0005737">
    <property type="term" value="C:cytoplasm"/>
    <property type="evidence" value="ECO:0007669"/>
    <property type="project" value="TreeGrafter"/>
</dbReference>
<keyword evidence="3" id="KW-0378">Hydrolase</keyword>
<evidence type="ECO:0000256" key="1">
    <source>
        <dbReference type="ARBA" id="ARBA00023239"/>
    </source>
</evidence>
<dbReference type="Pfam" id="PF04909">
    <property type="entry name" value="Amidohydro_2"/>
    <property type="match status" value="1"/>
</dbReference>
<dbReference type="EMBL" id="QICN01000001">
    <property type="protein sequence ID" value="PXV71666.1"/>
    <property type="molecule type" value="Genomic_DNA"/>
</dbReference>
<dbReference type="GO" id="GO:0016787">
    <property type="term" value="F:hydrolase activity"/>
    <property type="evidence" value="ECO:0007669"/>
    <property type="project" value="UniProtKB-KW"/>
</dbReference>
<dbReference type="InterPro" id="IPR006680">
    <property type="entry name" value="Amidohydro-rel"/>
</dbReference>
<dbReference type="RefSeq" id="WP_110263763.1">
    <property type="nucleotide sequence ID" value="NZ_CAKZQT010000024.1"/>
</dbReference>
<dbReference type="OrthoDB" id="8617321at2"/>
<dbReference type="Proteomes" id="UP000248330">
    <property type="component" value="Unassembled WGS sequence"/>
</dbReference>
<organism evidence="3 4">
    <name type="scientific">Sinimarinibacterium flocculans</name>
    <dbReference type="NCBI Taxonomy" id="985250"/>
    <lineage>
        <taxon>Bacteria</taxon>
        <taxon>Pseudomonadati</taxon>
        <taxon>Pseudomonadota</taxon>
        <taxon>Gammaproteobacteria</taxon>
        <taxon>Nevskiales</taxon>
        <taxon>Nevskiaceae</taxon>
        <taxon>Sinimarinibacterium</taxon>
    </lineage>
</organism>
<gene>
    <name evidence="3" type="ORF">C8D93_101721</name>
</gene>
<protein>
    <submittedName>
        <fullName evidence="3">Putative TIM-barrel fold metal-dependent hydrolase</fullName>
    </submittedName>
</protein>
<keyword evidence="1" id="KW-0456">Lyase</keyword>
<reference evidence="3 4" key="1">
    <citation type="submission" date="2018-04" db="EMBL/GenBank/DDBJ databases">
        <title>Genomic Encyclopedia of Type Strains, Phase IV (KMG-IV): sequencing the most valuable type-strain genomes for metagenomic binning, comparative biology and taxonomic classification.</title>
        <authorList>
            <person name="Goeker M."/>
        </authorList>
    </citation>
    <scope>NUCLEOTIDE SEQUENCE [LARGE SCALE GENOMIC DNA]</scope>
    <source>
        <strain evidence="3 4">DSM 104150</strain>
    </source>
</reference>
<comment type="caution">
    <text evidence="3">The sequence shown here is derived from an EMBL/GenBank/DDBJ whole genome shotgun (WGS) entry which is preliminary data.</text>
</comment>
<proteinExistence type="predicted"/>
<evidence type="ECO:0000313" key="4">
    <source>
        <dbReference type="Proteomes" id="UP000248330"/>
    </source>
</evidence>
<dbReference type="PANTHER" id="PTHR21240:SF28">
    <property type="entry name" value="ISO-OROTATE DECARBOXYLASE (EUROFUNG)"/>
    <property type="match status" value="1"/>
</dbReference>
<evidence type="ECO:0000259" key="2">
    <source>
        <dbReference type="Pfam" id="PF04909"/>
    </source>
</evidence>
<feature type="domain" description="Amidohydrolase-related" evidence="2">
    <location>
        <begin position="83"/>
        <end position="371"/>
    </location>
</feature>
<dbReference type="Gene3D" id="3.20.20.140">
    <property type="entry name" value="Metal-dependent hydrolases"/>
    <property type="match status" value="1"/>
</dbReference>
<dbReference type="SUPFAM" id="SSF51556">
    <property type="entry name" value="Metallo-dependent hydrolases"/>
    <property type="match status" value="1"/>
</dbReference>
<keyword evidence="4" id="KW-1185">Reference proteome</keyword>
<name>A0A318EQB2_9GAMM</name>
<dbReference type="PANTHER" id="PTHR21240">
    <property type="entry name" value="2-AMINO-3-CARBOXYLMUCONATE-6-SEMIALDEHYDE DECARBOXYLASE"/>
    <property type="match status" value="1"/>
</dbReference>
<evidence type="ECO:0000313" key="3">
    <source>
        <dbReference type="EMBL" id="PXV71666.1"/>
    </source>
</evidence>
<dbReference type="GO" id="GO:0019748">
    <property type="term" value="P:secondary metabolic process"/>
    <property type="evidence" value="ECO:0007669"/>
    <property type="project" value="TreeGrafter"/>
</dbReference>
<dbReference type="GO" id="GO:0016831">
    <property type="term" value="F:carboxy-lyase activity"/>
    <property type="evidence" value="ECO:0007669"/>
    <property type="project" value="InterPro"/>
</dbReference>
<dbReference type="InterPro" id="IPR032465">
    <property type="entry name" value="ACMSD"/>
</dbReference>
<accession>A0A318EQB2</accession>
<dbReference type="InterPro" id="IPR032466">
    <property type="entry name" value="Metal_Hydrolase"/>
</dbReference>